<dbReference type="Proteomes" id="UP001186944">
    <property type="component" value="Unassembled WGS sequence"/>
</dbReference>
<evidence type="ECO:0008006" key="4">
    <source>
        <dbReference type="Google" id="ProtNLM"/>
    </source>
</evidence>
<protein>
    <recommendedName>
        <fullName evidence="4">SEFIR domain-containing protein</fullName>
    </recommendedName>
</protein>
<gene>
    <name evidence="2" type="ORF">FSP39_005114</name>
</gene>
<keyword evidence="3" id="KW-1185">Reference proteome</keyword>
<evidence type="ECO:0000313" key="2">
    <source>
        <dbReference type="EMBL" id="KAK3101642.1"/>
    </source>
</evidence>
<sequence>MQDPPLQFGRTVTFGYFRFGRYRVQSLVGWFKWSMTEYHPPFWRVGKYPPNCSRSTLEKFFPTLYALDGNAPPERPQRLILNPFERLLSDYNKIYSGATVFVLPPTTAGINFVKGFELSYSGTDLNNGNDKGGPRCIVLRFTIDTLNATFRYTNFSVELYPLDSGLWVFTAYSLPTPPTEEDTTHMFRQSSLEVPQFGYSGSDASKYWHTSITYQVTYRDNDDKGAIFFSFIGSSVYDFLRYKVQLYRVNEEKPINETFIYKDKVPITPDHHDRLACHDEYGYPASCYVTSTLTITVEERTSSATTESSTLLSTHFTTPTKTTPTKTVLTLYPKDSFEKTIAAAIGGAIFALLICLAAFCMYKRRCKKYILKDNMDVTSRKHTVCLLYNVVNNHHDYAVQKLFDYLRSKFDLTVIVIRCTAQNQDHNPSFCKSLEKSFLVIFITSPESEGSLSNTVQSFYQGFMNTQQNSVYMIRSKLIEVSFGYPAEIIENHNVDLHLNKFKLMSDIHKLIDHMSMSGLKPSETNAVDKKDQKSKLNDLEKAVRLAVHFYKEKHTVQLSCIQIRNITDHLPETSDSLYDEGQQRLGDSTQRRQLDSISDVFQTRRNFHATETESNVSGNCVINFWQTKHQSLIYEQSSVSNGFLAPSEAFSNNDVSTLVLQQEILDLNERNLLPEKQCDLLKRTSLEEAYVEQYDGECFSIGSGKSV</sequence>
<keyword evidence="1" id="KW-0812">Transmembrane</keyword>
<comment type="caution">
    <text evidence="2">The sequence shown here is derived from an EMBL/GenBank/DDBJ whole genome shotgun (WGS) entry which is preliminary data.</text>
</comment>
<evidence type="ECO:0000256" key="1">
    <source>
        <dbReference type="SAM" id="Phobius"/>
    </source>
</evidence>
<evidence type="ECO:0000313" key="3">
    <source>
        <dbReference type="Proteomes" id="UP001186944"/>
    </source>
</evidence>
<keyword evidence="1" id="KW-0472">Membrane</keyword>
<reference evidence="2" key="1">
    <citation type="submission" date="2019-08" db="EMBL/GenBank/DDBJ databases">
        <title>The improved chromosome-level genome for the pearl oyster Pinctada fucata martensii using PacBio sequencing and Hi-C.</title>
        <authorList>
            <person name="Zheng Z."/>
        </authorList>
    </citation>
    <scope>NUCLEOTIDE SEQUENCE</scope>
    <source>
        <strain evidence="2">ZZ-2019</strain>
        <tissue evidence="2">Adductor muscle</tissue>
    </source>
</reference>
<keyword evidence="1" id="KW-1133">Transmembrane helix</keyword>
<proteinExistence type="predicted"/>
<feature type="transmembrane region" description="Helical" evidence="1">
    <location>
        <begin position="341"/>
        <end position="362"/>
    </location>
</feature>
<dbReference type="EMBL" id="VSWD01000005">
    <property type="protein sequence ID" value="KAK3101642.1"/>
    <property type="molecule type" value="Genomic_DNA"/>
</dbReference>
<name>A0AA89C9X5_PINIB</name>
<organism evidence="2 3">
    <name type="scientific">Pinctada imbricata</name>
    <name type="common">Atlantic pearl-oyster</name>
    <name type="synonym">Pinctada martensii</name>
    <dbReference type="NCBI Taxonomy" id="66713"/>
    <lineage>
        <taxon>Eukaryota</taxon>
        <taxon>Metazoa</taxon>
        <taxon>Spiralia</taxon>
        <taxon>Lophotrochozoa</taxon>
        <taxon>Mollusca</taxon>
        <taxon>Bivalvia</taxon>
        <taxon>Autobranchia</taxon>
        <taxon>Pteriomorphia</taxon>
        <taxon>Pterioida</taxon>
        <taxon>Pterioidea</taxon>
        <taxon>Pteriidae</taxon>
        <taxon>Pinctada</taxon>
    </lineage>
</organism>
<accession>A0AA89C9X5</accession>
<dbReference type="AlphaFoldDB" id="A0AA89C9X5"/>